<dbReference type="InterPro" id="IPR001245">
    <property type="entry name" value="Ser-Thr/Tyr_kinase_cat_dom"/>
</dbReference>
<evidence type="ECO:0000256" key="8">
    <source>
        <dbReference type="ARBA" id="ARBA00040421"/>
    </source>
</evidence>
<dbReference type="SUPFAM" id="SSF56112">
    <property type="entry name" value="Protein kinase-like (PK-like)"/>
    <property type="match status" value="1"/>
</dbReference>
<dbReference type="InterPro" id="IPR008271">
    <property type="entry name" value="Ser/Thr_kinase_AS"/>
</dbReference>
<sequence>MVVNKLQGEIKETLRTMFHSRDLFVTQLKERIEQIEEEIADNGETPSAALALGRSLLSSYEAQITFAKRDGAILRFIKKFAIWFYNAICDPIDTIVNTVTGKVQVGSSTWKENVALNVLKRVDPSKMAKEIVSCLKSHFSACHEEFTGEIEKVQDLFNRGETIKDEQRETKCRHMVSWTGLNLAYHARESLLQLERRAVCLPVTTSRLSEGKSCVVKVVAVAREEVLKDLTLELHNTRSLQHPNILPILCSIVEANPTRGLSVLLVSERMRCDLRQGLPAISSMKKRIEIALDVAKALQYLHAEELIHRDVKVQNVLVMDETNRAKLTDLGLCKPEGIASNSLVGTPINMAPEMIKQQYDKTIDVYAFGMLLWRVCEGKGNQPQNVNRHFVPLVIVMLNALENKTPERLDVFPQSCWELMEKCWKQDPEDRPSFDSVVKDLERS</sequence>
<dbReference type="GO" id="GO:0004713">
    <property type="term" value="F:protein tyrosine kinase activity"/>
    <property type="evidence" value="ECO:0007669"/>
    <property type="project" value="UniProtKB-KW"/>
</dbReference>
<evidence type="ECO:0000256" key="7">
    <source>
        <dbReference type="ARBA" id="ARBA00023137"/>
    </source>
</evidence>
<evidence type="ECO:0000259" key="14">
    <source>
        <dbReference type="PROSITE" id="PS50011"/>
    </source>
</evidence>
<keyword evidence="7" id="KW-0829">Tyrosine-protein kinase</keyword>
<evidence type="ECO:0000256" key="3">
    <source>
        <dbReference type="ARBA" id="ARBA00022490"/>
    </source>
</evidence>
<feature type="domain" description="Protein kinase" evidence="14">
    <location>
        <begin position="185"/>
        <end position="444"/>
    </location>
</feature>
<comment type="caution">
    <text evidence="15">The sequence shown here is derived from an EMBL/GenBank/DDBJ whole genome shotgun (WGS) entry which is preliminary data.</text>
</comment>
<dbReference type="InterPro" id="IPR011009">
    <property type="entry name" value="Kinase-like_dom_sf"/>
</dbReference>
<protein>
    <recommendedName>
        <fullName evidence="8">Dual serine/threonine and tyrosine protein kinase</fullName>
        <ecNumber evidence="2">2.7.12.1</ecNumber>
    </recommendedName>
    <alternativeName>
        <fullName evidence="10">Dusty protein kinase</fullName>
    </alternativeName>
    <alternativeName>
        <fullName evidence="9">Receptor-interacting serine/threonine-protein kinase 5</fullName>
    </alternativeName>
</protein>
<evidence type="ECO:0000256" key="11">
    <source>
        <dbReference type="ARBA" id="ARBA00049003"/>
    </source>
</evidence>
<evidence type="ECO:0000256" key="12">
    <source>
        <dbReference type="ARBA" id="ARBA00049308"/>
    </source>
</evidence>
<evidence type="ECO:0000256" key="4">
    <source>
        <dbReference type="ARBA" id="ARBA00022527"/>
    </source>
</evidence>
<dbReference type="PANTHER" id="PTHR46392">
    <property type="entry name" value="DUAL SERINE/THREONINE AND TYROSINE PROTEIN KINASE"/>
    <property type="match status" value="1"/>
</dbReference>
<name>A0A9X0CS40_9CNID</name>
<comment type="catalytic activity">
    <reaction evidence="13">
        <text>L-tyrosyl-[protein] + ATP = O-phospho-L-tyrosyl-[protein] + ADP + H(+)</text>
        <dbReference type="Rhea" id="RHEA:10596"/>
        <dbReference type="Rhea" id="RHEA-COMP:10136"/>
        <dbReference type="Rhea" id="RHEA-COMP:20101"/>
        <dbReference type="ChEBI" id="CHEBI:15378"/>
        <dbReference type="ChEBI" id="CHEBI:30616"/>
        <dbReference type="ChEBI" id="CHEBI:46858"/>
        <dbReference type="ChEBI" id="CHEBI:61978"/>
        <dbReference type="ChEBI" id="CHEBI:456216"/>
        <dbReference type="EC" id="2.7.12.1"/>
    </reaction>
</comment>
<dbReference type="Proteomes" id="UP001163046">
    <property type="component" value="Unassembled WGS sequence"/>
</dbReference>
<evidence type="ECO:0000313" key="15">
    <source>
        <dbReference type="EMBL" id="KAJ7373451.1"/>
    </source>
</evidence>
<evidence type="ECO:0000256" key="6">
    <source>
        <dbReference type="ARBA" id="ARBA00022777"/>
    </source>
</evidence>
<evidence type="ECO:0000313" key="16">
    <source>
        <dbReference type="Proteomes" id="UP001163046"/>
    </source>
</evidence>
<reference evidence="15" key="1">
    <citation type="submission" date="2023-01" db="EMBL/GenBank/DDBJ databases">
        <title>Genome assembly of the deep-sea coral Lophelia pertusa.</title>
        <authorList>
            <person name="Herrera S."/>
            <person name="Cordes E."/>
        </authorList>
    </citation>
    <scope>NUCLEOTIDE SEQUENCE</scope>
    <source>
        <strain evidence="15">USNM1676648</strain>
        <tissue evidence="15">Polyp</tissue>
    </source>
</reference>
<evidence type="ECO:0000256" key="5">
    <source>
        <dbReference type="ARBA" id="ARBA00022679"/>
    </source>
</evidence>
<dbReference type="GO" id="GO:0004674">
    <property type="term" value="F:protein serine/threonine kinase activity"/>
    <property type="evidence" value="ECO:0007669"/>
    <property type="project" value="UniProtKB-KW"/>
</dbReference>
<evidence type="ECO:0000256" key="2">
    <source>
        <dbReference type="ARBA" id="ARBA00013203"/>
    </source>
</evidence>
<proteinExistence type="predicted"/>
<keyword evidence="6" id="KW-0418">Kinase</keyword>
<keyword evidence="3" id="KW-0963">Cytoplasm</keyword>
<dbReference type="GO" id="GO:0005737">
    <property type="term" value="C:cytoplasm"/>
    <property type="evidence" value="ECO:0007669"/>
    <property type="project" value="UniProtKB-SubCell"/>
</dbReference>
<dbReference type="InterPro" id="IPR000719">
    <property type="entry name" value="Prot_kinase_dom"/>
</dbReference>
<dbReference type="SMART" id="SM00220">
    <property type="entry name" value="S_TKc"/>
    <property type="match status" value="1"/>
</dbReference>
<comment type="catalytic activity">
    <reaction evidence="12">
        <text>L-threonyl-[protein] + ATP = O-phospho-L-threonyl-[protein] + ADP + H(+)</text>
        <dbReference type="Rhea" id="RHEA:46608"/>
        <dbReference type="Rhea" id="RHEA-COMP:11060"/>
        <dbReference type="Rhea" id="RHEA-COMP:11605"/>
        <dbReference type="ChEBI" id="CHEBI:15378"/>
        <dbReference type="ChEBI" id="CHEBI:30013"/>
        <dbReference type="ChEBI" id="CHEBI:30616"/>
        <dbReference type="ChEBI" id="CHEBI:61977"/>
        <dbReference type="ChEBI" id="CHEBI:456216"/>
        <dbReference type="EC" id="2.7.12.1"/>
    </reaction>
</comment>
<comment type="catalytic activity">
    <reaction evidence="11">
        <text>L-seryl-[protein] + ATP = O-phospho-L-seryl-[protein] + ADP + H(+)</text>
        <dbReference type="Rhea" id="RHEA:17989"/>
        <dbReference type="Rhea" id="RHEA-COMP:9863"/>
        <dbReference type="Rhea" id="RHEA-COMP:11604"/>
        <dbReference type="ChEBI" id="CHEBI:15378"/>
        <dbReference type="ChEBI" id="CHEBI:29999"/>
        <dbReference type="ChEBI" id="CHEBI:30616"/>
        <dbReference type="ChEBI" id="CHEBI:83421"/>
        <dbReference type="ChEBI" id="CHEBI:456216"/>
        <dbReference type="EC" id="2.7.12.1"/>
    </reaction>
</comment>
<organism evidence="15 16">
    <name type="scientific">Desmophyllum pertusum</name>
    <dbReference type="NCBI Taxonomy" id="174260"/>
    <lineage>
        <taxon>Eukaryota</taxon>
        <taxon>Metazoa</taxon>
        <taxon>Cnidaria</taxon>
        <taxon>Anthozoa</taxon>
        <taxon>Hexacorallia</taxon>
        <taxon>Scleractinia</taxon>
        <taxon>Caryophylliina</taxon>
        <taxon>Caryophylliidae</taxon>
        <taxon>Desmophyllum</taxon>
    </lineage>
</organism>
<dbReference type="GO" id="GO:0045743">
    <property type="term" value="P:positive regulation of fibroblast growth factor receptor signaling pathway"/>
    <property type="evidence" value="ECO:0007669"/>
    <property type="project" value="TreeGrafter"/>
</dbReference>
<dbReference type="PRINTS" id="PR00109">
    <property type="entry name" value="TYRKINASE"/>
</dbReference>
<dbReference type="GO" id="GO:0004712">
    <property type="term" value="F:protein serine/threonine/tyrosine kinase activity"/>
    <property type="evidence" value="ECO:0007669"/>
    <property type="project" value="UniProtKB-EC"/>
</dbReference>
<dbReference type="InterPro" id="IPR051302">
    <property type="entry name" value="Dual_SerThr-Tyr_Kinase"/>
</dbReference>
<dbReference type="OrthoDB" id="122279at2759"/>
<keyword evidence="16" id="KW-1185">Reference proteome</keyword>
<dbReference type="GO" id="GO:0005524">
    <property type="term" value="F:ATP binding"/>
    <property type="evidence" value="ECO:0007669"/>
    <property type="project" value="InterPro"/>
</dbReference>
<dbReference type="Gene3D" id="1.10.510.10">
    <property type="entry name" value="Transferase(Phosphotransferase) domain 1"/>
    <property type="match status" value="1"/>
</dbReference>
<dbReference type="PROSITE" id="PS00108">
    <property type="entry name" value="PROTEIN_KINASE_ST"/>
    <property type="match status" value="1"/>
</dbReference>
<dbReference type="AlphaFoldDB" id="A0A9X0CS40"/>
<dbReference type="GO" id="GO:0044344">
    <property type="term" value="P:cellular response to fibroblast growth factor stimulus"/>
    <property type="evidence" value="ECO:0007669"/>
    <property type="project" value="TreeGrafter"/>
</dbReference>
<keyword evidence="5" id="KW-0808">Transferase</keyword>
<evidence type="ECO:0000256" key="1">
    <source>
        <dbReference type="ARBA" id="ARBA00004496"/>
    </source>
</evidence>
<dbReference type="GO" id="GO:0043066">
    <property type="term" value="P:negative regulation of apoptotic process"/>
    <property type="evidence" value="ECO:0007669"/>
    <property type="project" value="TreeGrafter"/>
</dbReference>
<gene>
    <name evidence="15" type="ORF">OS493_013046</name>
</gene>
<evidence type="ECO:0000256" key="10">
    <source>
        <dbReference type="ARBA" id="ARBA00042638"/>
    </source>
</evidence>
<dbReference type="EC" id="2.7.12.1" evidence="2"/>
<keyword evidence="4" id="KW-0723">Serine/threonine-protein kinase</keyword>
<dbReference type="GO" id="GO:0070374">
    <property type="term" value="P:positive regulation of ERK1 and ERK2 cascade"/>
    <property type="evidence" value="ECO:0007669"/>
    <property type="project" value="TreeGrafter"/>
</dbReference>
<comment type="subcellular location">
    <subcellularLocation>
        <location evidence="1">Cytoplasm</location>
    </subcellularLocation>
</comment>
<evidence type="ECO:0000256" key="9">
    <source>
        <dbReference type="ARBA" id="ARBA00041268"/>
    </source>
</evidence>
<dbReference type="EMBL" id="MU826831">
    <property type="protein sequence ID" value="KAJ7373451.1"/>
    <property type="molecule type" value="Genomic_DNA"/>
</dbReference>
<dbReference type="PROSITE" id="PS50011">
    <property type="entry name" value="PROTEIN_KINASE_DOM"/>
    <property type="match status" value="1"/>
</dbReference>
<dbReference type="PANTHER" id="PTHR46392:SF1">
    <property type="entry name" value="DUAL SERINE_THREONINE AND TYROSINE PROTEIN KINASE"/>
    <property type="match status" value="1"/>
</dbReference>
<evidence type="ECO:0000256" key="13">
    <source>
        <dbReference type="ARBA" id="ARBA00051680"/>
    </source>
</evidence>
<accession>A0A9X0CS40</accession>
<dbReference type="Pfam" id="PF00069">
    <property type="entry name" value="Pkinase"/>
    <property type="match status" value="1"/>
</dbReference>